<reference evidence="2 3" key="1">
    <citation type="journal article" date="2021" name="BMC Biol.">
        <title>Horizontally acquired antibacterial genes associated with adaptive radiation of ladybird beetles.</title>
        <authorList>
            <person name="Li H.S."/>
            <person name="Tang X.F."/>
            <person name="Huang Y.H."/>
            <person name="Xu Z.Y."/>
            <person name="Chen M.L."/>
            <person name="Du X.Y."/>
            <person name="Qiu B.Y."/>
            <person name="Chen P.T."/>
            <person name="Zhang W."/>
            <person name="Slipinski A."/>
            <person name="Escalona H.E."/>
            <person name="Waterhouse R.M."/>
            <person name="Zwick A."/>
            <person name="Pang H."/>
        </authorList>
    </citation>
    <scope>NUCLEOTIDE SEQUENCE [LARGE SCALE GENOMIC DNA]</scope>
    <source>
        <strain evidence="2">SYSU2018</strain>
    </source>
</reference>
<gene>
    <name evidence="2" type="ORF">HHI36_006138</name>
</gene>
<evidence type="ECO:0000313" key="2">
    <source>
        <dbReference type="EMBL" id="KAL3282980.1"/>
    </source>
</evidence>
<protein>
    <submittedName>
        <fullName evidence="2">Uncharacterized protein</fullName>
    </submittedName>
</protein>
<evidence type="ECO:0000256" key="1">
    <source>
        <dbReference type="SAM" id="MobiDB-lite"/>
    </source>
</evidence>
<feature type="region of interest" description="Disordered" evidence="1">
    <location>
        <begin position="28"/>
        <end position="50"/>
    </location>
</feature>
<sequence length="86" mass="10035">MYLVKIPEMNNVIWKRHLNPIRNVYSANSNSPSVTSHDEESMSDEVSEVKDRIDDRGRMLGYIVITNAQMRIGVCNRKDSFDYRVE</sequence>
<dbReference type="AlphaFoldDB" id="A0ABD2NXM7"/>
<proteinExistence type="predicted"/>
<dbReference type="Proteomes" id="UP001516400">
    <property type="component" value="Unassembled WGS sequence"/>
</dbReference>
<dbReference type="EMBL" id="JABFTP020000144">
    <property type="protein sequence ID" value="KAL3282980.1"/>
    <property type="molecule type" value="Genomic_DNA"/>
</dbReference>
<name>A0ABD2NXM7_9CUCU</name>
<keyword evidence="3" id="KW-1185">Reference proteome</keyword>
<accession>A0ABD2NXM7</accession>
<evidence type="ECO:0000313" key="3">
    <source>
        <dbReference type="Proteomes" id="UP001516400"/>
    </source>
</evidence>
<comment type="caution">
    <text evidence="2">The sequence shown here is derived from an EMBL/GenBank/DDBJ whole genome shotgun (WGS) entry which is preliminary data.</text>
</comment>
<organism evidence="2 3">
    <name type="scientific">Cryptolaemus montrouzieri</name>
    <dbReference type="NCBI Taxonomy" id="559131"/>
    <lineage>
        <taxon>Eukaryota</taxon>
        <taxon>Metazoa</taxon>
        <taxon>Ecdysozoa</taxon>
        <taxon>Arthropoda</taxon>
        <taxon>Hexapoda</taxon>
        <taxon>Insecta</taxon>
        <taxon>Pterygota</taxon>
        <taxon>Neoptera</taxon>
        <taxon>Endopterygota</taxon>
        <taxon>Coleoptera</taxon>
        <taxon>Polyphaga</taxon>
        <taxon>Cucujiformia</taxon>
        <taxon>Coccinelloidea</taxon>
        <taxon>Coccinellidae</taxon>
        <taxon>Scymninae</taxon>
        <taxon>Scymnini</taxon>
        <taxon>Cryptolaemus</taxon>
    </lineage>
</organism>